<evidence type="ECO:0000313" key="3">
    <source>
        <dbReference type="EMBL" id="SFQ45481.1"/>
    </source>
</evidence>
<feature type="signal peptide" evidence="1">
    <location>
        <begin position="1"/>
        <end position="22"/>
    </location>
</feature>
<feature type="domain" description="DUF4097" evidence="2">
    <location>
        <begin position="124"/>
        <end position="236"/>
    </location>
</feature>
<dbReference type="RefSeq" id="WP_092019588.1">
    <property type="nucleotide sequence ID" value="NZ_FOXH01000020.1"/>
</dbReference>
<sequence length="274" mass="29829">MKMSKVAGFLLISVLLNSRGFAQSESKEQINVPLSDPGKSYTLNVSLVNGSINVVSYAGKEILIEAQLGTASRKSENKAAPNGMRRITPENGMDVTAEEKNNRIEIHTDSWKRTINLSLKVPQGGNYKLHTVNNGEITVENLSGALEINNVNGAIKLNNISGSVVANTVNGDIITTFKSVEGNTPMAFSTLNGNVDITFPQSLKTNVKLKSDNGEIFSDFDIDISKNQSKINKSGDKGMYKLQIEDWVYGKINGGGAEILMKNMEGNIYLRKAR</sequence>
<feature type="chain" id="PRO_5011676710" evidence="1">
    <location>
        <begin position="23"/>
        <end position="274"/>
    </location>
</feature>
<dbReference type="AlphaFoldDB" id="A0A1I5YML7"/>
<dbReference type="Pfam" id="PF13349">
    <property type="entry name" value="DUF4097"/>
    <property type="match status" value="1"/>
</dbReference>
<gene>
    <name evidence="3" type="ORF">SAMN04515674_12014</name>
</gene>
<evidence type="ECO:0000256" key="1">
    <source>
        <dbReference type="SAM" id="SignalP"/>
    </source>
</evidence>
<dbReference type="EMBL" id="FOXH01000020">
    <property type="protein sequence ID" value="SFQ45481.1"/>
    <property type="molecule type" value="Genomic_DNA"/>
</dbReference>
<accession>A0A1I5YML7</accession>
<proteinExistence type="predicted"/>
<dbReference type="STRING" id="1079859.SAMN04515674_12014"/>
<dbReference type="Proteomes" id="UP000199306">
    <property type="component" value="Unassembled WGS sequence"/>
</dbReference>
<organism evidence="3 4">
    <name type="scientific">Pseudarcicella hirudinis</name>
    <dbReference type="NCBI Taxonomy" id="1079859"/>
    <lineage>
        <taxon>Bacteria</taxon>
        <taxon>Pseudomonadati</taxon>
        <taxon>Bacteroidota</taxon>
        <taxon>Cytophagia</taxon>
        <taxon>Cytophagales</taxon>
        <taxon>Flectobacillaceae</taxon>
        <taxon>Pseudarcicella</taxon>
    </lineage>
</organism>
<protein>
    <submittedName>
        <fullName evidence="3">Putative adhesin</fullName>
    </submittedName>
</protein>
<evidence type="ECO:0000313" key="4">
    <source>
        <dbReference type="Proteomes" id="UP000199306"/>
    </source>
</evidence>
<keyword evidence="1" id="KW-0732">Signal</keyword>
<dbReference type="OrthoDB" id="787698at2"/>
<keyword evidence="4" id="KW-1185">Reference proteome</keyword>
<dbReference type="InterPro" id="IPR025164">
    <property type="entry name" value="Toastrack_DUF4097"/>
</dbReference>
<name>A0A1I5YML7_9BACT</name>
<evidence type="ECO:0000259" key="2">
    <source>
        <dbReference type="Pfam" id="PF13349"/>
    </source>
</evidence>
<reference evidence="3 4" key="1">
    <citation type="submission" date="2016-10" db="EMBL/GenBank/DDBJ databases">
        <authorList>
            <person name="de Groot N.N."/>
        </authorList>
    </citation>
    <scope>NUCLEOTIDE SEQUENCE [LARGE SCALE GENOMIC DNA]</scope>
    <source>
        <strain evidence="4">E92,LMG 26720,CCM 7988</strain>
    </source>
</reference>